<feature type="non-terminal residue" evidence="2">
    <location>
        <position position="1"/>
    </location>
</feature>
<gene>
    <name evidence="2" type="ORF">PACLA_8A068914</name>
</gene>
<keyword evidence="3" id="KW-1185">Reference proteome</keyword>
<feature type="region of interest" description="Disordered" evidence="1">
    <location>
        <begin position="1"/>
        <end position="26"/>
    </location>
</feature>
<dbReference type="GO" id="GO:0019902">
    <property type="term" value="F:phosphatase binding"/>
    <property type="evidence" value="ECO:0007669"/>
    <property type="project" value="TreeGrafter"/>
</dbReference>
<dbReference type="PANTHER" id="PTHR22028:SF4">
    <property type="entry name" value="PROTEIN SFI1 HOMOLOG"/>
    <property type="match status" value="1"/>
</dbReference>
<dbReference type="EMBL" id="CACRXK020003003">
    <property type="protein sequence ID" value="CAB3997023.1"/>
    <property type="molecule type" value="Genomic_DNA"/>
</dbReference>
<feature type="region of interest" description="Disordered" evidence="1">
    <location>
        <begin position="40"/>
        <end position="72"/>
    </location>
</feature>
<evidence type="ECO:0000313" key="3">
    <source>
        <dbReference type="Proteomes" id="UP001152795"/>
    </source>
</evidence>
<organism evidence="2 3">
    <name type="scientific">Paramuricea clavata</name>
    <name type="common">Red gorgonian</name>
    <name type="synonym">Violescent sea-whip</name>
    <dbReference type="NCBI Taxonomy" id="317549"/>
    <lineage>
        <taxon>Eukaryota</taxon>
        <taxon>Metazoa</taxon>
        <taxon>Cnidaria</taxon>
        <taxon>Anthozoa</taxon>
        <taxon>Octocorallia</taxon>
        <taxon>Malacalcyonacea</taxon>
        <taxon>Plexauridae</taxon>
        <taxon>Paramuricea</taxon>
    </lineage>
</organism>
<feature type="compositionally biased region" description="Basic residues" evidence="1">
    <location>
        <begin position="49"/>
        <end position="69"/>
    </location>
</feature>
<proteinExistence type="predicted"/>
<dbReference type="AlphaFoldDB" id="A0A7D9I4K5"/>
<name>A0A7D9I4K5_PARCT</name>
<sequence>MNKKNERYNKVHGVGQHGKRTSDKNNLHVVGSRFNVEFDGAQGQEVTTKGKKPSTKNMPKKNVKTKPSKQHQFPILKKVTKKEKLANIKLRLLLLKYIYKWQQKTFGKVSPSKARQHYKQKLLKRSFQQWEDVWWNGRNEWKLNIRADYHNRFRMWLKVWRGWRSFLILKKIKKSKVNLAKQKADRILLTKSLASWKNYVSKRRSKKQFFLQAREEGEIVVKRMAFSKWKNSLKFKQEVHLMEKQALHFWAQTLFYK</sequence>
<dbReference type="PANTHER" id="PTHR22028">
    <property type="entry name" value="SFI1 SPINDLE BODY DOMAIN-CONTAINING PROTEIN-RELATED"/>
    <property type="match status" value="1"/>
</dbReference>
<evidence type="ECO:0000256" key="1">
    <source>
        <dbReference type="SAM" id="MobiDB-lite"/>
    </source>
</evidence>
<dbReference type="InterPro" id="IPR052270">
    <property type="entry name" value="CACF_protein"/>
</dbReference>
<comment type="caution">
    <text evidence="2">The sequence shown here is derived from an EMBL/GenBank/DDBJ whole genome shotgun (WGS) entry which is preliminary data.</text>
</comment>
<dbReference type="OrthoDB" id="5987046at2759"/>
<dbReference type="Proteomes" id="UP001152795">
    <property type="component" value="Unassembled WGS sequence"/>
</dbReference>
<evidence type="ECO:0000313" key="2">
    <source>
        <dbReference type="EMBL" id="CAB3997023.1"/>
    </source>
</evidence>
<protein>
    <submittedName>
        <fullName evidence="2">Uncharacterized protein</fullName>
    </submittedName>
</protein>
<reference evidence="2" key="1">
    <citation type="submission" date="2020-04" db="EMBL/GenBank/DDBJ databases">
        <authorList>
            <person name="Alioto T."/>
            <person name="Alioto T."/>
            <person name="Gomez Garrido J."/>
        </authorList>
    </citation>
    <scope>NUCLEOTIDE SEQUENCE</scope>
    <source>
        <strain evidence="2">A484AB</strain>
    </source>
</reference>
<accession>A0A7D9I4K5</accession>